<evidence type="ECO:0008006" key="4">
    <source>
        <dbReference type="Google" id="ProtNLM"/>
    </source>
</evidence>
<dbReference type="OrthoDB" id="2451415at2"/>
<protein>
    <recommendedName>
        <fullName evidence="4">DUF5392 family protein</fullName>
    </recommendedName>
</protein>
<feature type="transmembrane region" description="Helical" evidence="1">
    <location>
        <begin position="61"/>
        <end position="79"/>
    </location>
</feature>
<reference evidence="2 3" key="1">
    <citation type="submission" date="2019-07" db="EMBL/GenBank/DDBJ databases">
        <authorList>
            <person name="Li J."/>
        </authorList>
    </citation>
    <scope>NUCLEOTIDE SEQUENCE [LARGE SCALE GENOMIC DNA]</scope>
    <source>
        <strain evidence="2 3">TKL69</strain>
    </source>
</reference>
<dbReference type="Pfam" id="PF17370">
    <property type="entry name" value="DUF5392"/>
    <property type="match status" value="1"/>
</dbReference>
<feature type="transmembrane region" description="Helical" evidence="1">
    <location>
        <begin position="33"/>
        <end position="55"/>
    </location>
</feature>
<proteinExistence type="predicted"/>
<evidence type="ECO:0000313" key="3">
    <source>
        <dbReference type="Proteomes" id="UP000315215"/>
    </source>
</evidence>
<keyword evidence="1" id="KW-0472">Membrane</keyword>
<dbReference type="InterPro" id="IPR020205">
    <property type="entry name" value="Uncharacterised_YwnF_TM"/>
</dbReference>
<accession>A0A516KK69</accession>
<dbReference type="Proteomes" id="UP000315215">
    <property type="component" value="Chromosome"/>
</dbReference>
<dbReference type="RefSeq" id="WP_143896638.1">
    <property type="nucleotide sequence ID" value="NZ_CP041666.1"/>
</dbReference>
<organism evidence="2 3">
    <name type="scientific">Radiobacillus deserti</name>
    <dbReference type="NCBI Taxonomy" id="2594883"/>
    <lineage>
        <taxon>Bacteria</taxon>
        <taxon>Bacillati</taxon>
        <taxon>Bacillota</taxon>
        <taxon>Bacilli</taxon>
        <taxon>Bacillales</taxon>
        <taxon>Bacillaceae</taxon>
        <taxon>Radiobacillus</taxon>
    </lineage>
</organism>
<evidence type="ECO:0000313" key="2">
    <source>
        <dbReference type="EMBL" id="QDP41772.1"/>
    </source>
</evidence>
<dbReference type="KEGG" id="aqt:FN924_17290"/>
<keyword evidence="1" id="KW-1133">Transmembrane helix</keyword>
<sequence length="142" mass="16453">MNPMMFQKMPHYIQREMEAISEKIRPLMKKSSLYTSIAFPMIIVSIINIFVLLFTNGLSNGLSISLIIFALMAAVGMALSKESKFLRKEIQKQSNQHILKRIEQSEVVPESTKNKFIQMVKQQPVLGFHTFVTFLEEEEKER</sequence>
<evidence type="ECO:0000256" key="1">
    <source>
        <dbReference type="SAM" id="Phobius"/>
    </source>
</evidence>
<dbReference type="EMBL" id="CP041666">
    <property type="protein sequence ID" value="QDP41772.1"/>
    <property type="molecule type" value="Genomic_DNA"/>
</dbReference>
<name>A0A516KK69_9BACI</name>
<gene>
    <name evidence="2" type="ORF">FN924_17290</name>
</gene>
<keyword evidence="1" id="KW-0812">Transmembrane</keyword>
<keyword evidence="3" id="KW-1185">Reference proteome</keyword>
<dbReference type="AlphaFoldDB" id="A0A516KK69"/>